<name>A0A1H4DI22_9BURK</name>
<evidence type="ECO:0000256" key="2">
    <source>
        <dbReference type="ARBA" id="ARBA00022827"/>
    </source>
</evidence>
<dbReference type="GeneID" id="34235149"/>
<dbReference type="Proteomes" id="UP000199002">
    <property type="component" value="Unassembled WGS sequence"/>
</dbReference>
<dbReference type="GO" id="GO:0071949">
    <property type="term" value="F:FAD binding"/>
    <property type="evidence" value="ECO:0007669"/>
    <property type="project" value="InterPro"/>
</dbReference>
<feature type="binding site" evidence="5">
    <location>
        <position position="58"/>
    </location>
    <ligand>
        <name>FAD</name>
        <dbReference type="ChEBI" id="CHEBI:57692"/>
    </ligand>
</feature>
<evidence type="ECO:0000313" key="7">
    <source>
        <dbReference type="EMBL" id="SEA72109.1"/>
    </source>
</evidence>
<comment type="function">
    <text evidence="5">An FAD-requiring monooxygenase active on some tetracycline antibiotic derivatives, which leads to their inactivation. Hydroxylates carbon 11a of tetracycline and some analogs.</text>
</comment>
<comment type="subunit">
    <text evidence="5">Monomer.</text>
</comment>
<protein>
    <recommendedName>
        <fullName evidence="5">Flavin-dependent monooxygenase</fullName>
    </recommendedName>
    <alternativeName>
        <fullName evidence="5">TetX monooxygenase</fullName>
        <shortName evidence="5">TetX</shortName>
        <ecNumber evidence="5">1.14.13.-</ecNumber>
    </alternativeName>
</protein>
<dbReference type="AlphaFoldDB" id="A0A1H4DI22"/>
<organism evidence="7 8">
    <name type="scientific">Acidovorax soli</name>
    <dbReference type="NCBI Taxonomy" id="592050"/>
    <lineage>
        <taxon>Bacteria</taxon>
        <taxon>Pseudomonadati</taxon>
        <taxon>Pseudomonadota</taxon>
        <taxon>Betaproteobacteria</taxon>
        <taxon>Burkholderiales</taxon>
        <taxon>Comamonadaceae</taxon>
        <taxon>Acidovorax</taxon>
    </lineage>
</organism>
<evidence type="ECO:0000256" key="3">
    <source>
        <dbReference type="ARBA" id="ARBA00023002"/>
    </source>
</evidence>
<dbReference type="RefSeq" id="WP_092699734.1">
    <property type="nucleotide sequence ID" value="NZ_FNQJ01000025.1"/>
</dbReference>
<feature type="binding site" evidence="5">
    <location>
        <position position="114"/>
    </location>
    <ligand>
        <name>FAD</name>
        <dbReference type="ChEBI" id="CHEBI:57692"/>
    </ligand>
</feature>
<keyword evidence="4 5" id="KW-0503">Monooxygenase</keyword>
<dbReference type="SUPFAM" id="SSF51905">
    <property type="entry name" value="FAD/NAD(P)-binding domain"/>
    <property type="match status" value="1"/>
</dbReference>
<evidence type="ECO:0000256" key="5">
    <source>
        <dbReference type="HAMAP-Rule" id="MF_00845"/>
    </source>
</evidence>
<feature type="domain" description="FAD-binding" evidence="6">
    <location>
        <begin position="16"/>
        <end position="360"/>
    </location>
</feature>
<comment type="similarity">
    <text evidence="5">Belongs to the aromatic-ring hydroxylase family. TetX subfamily.</text>
</comment>
<dbReference type="PANTHER" id="PTHR46972">
    <property type="entry name" value="MONOOXYGENASE ASQM-RELATED"/>
    <property type="match status" value="1"/>
</dbReference>
<dbReference type="GO" id="GO:0046677">
    <property type="term" value="P:response to antibiotic"/>
    <property type="evidence" value="ECO:0007669"/>
    <property type="project" value="InterPro"/>
</dbReference>
<comment type="domain">
    <text evidence="5">Consists of an N-terminal FAD-binding domain with a Rossman fold and a C-terminal substrate-binding domain.</text>
</comment>
<dbReference type="Gene3D" id="3.50.50.60">
    <property type="entry name" value="FAD/NAD(P)-binding domain"/>
    <property type="match status" value="1"/>
</dbReference>
<keyword evidence="5" id="KW-0521">NADP</keyword>
<dbReference type="InterPro" id="IPR043683">
    <property type="entry name" value="TetX_monooxygenase"/>
</dbReference>
<keyword evidence="1 5" id="KW-0285">Flavoprotein</keyword>
<comment type="subcellular location">
    <subcellularLocation>
        <location evidence="5">Cytoplasm</location>
    </subcellularLocation>
</comment>
<evidence type="ECO:0000256" key="1">
    <source>
        <dbReference type="ARBA" id="ARBA00022630"/>
    </source>
</evidence>
<keyword evidence="8" id="KW-1185">Reference proteome</keyword>
<reference evidence="8" key="1">
    <citation type="submission" date="2016-10" db="EMBL/GenBank/DDBJ databases">
        <authorList>
            <person name="Varghese N."/>
            <person name="Submissions S."/>
        </authorList>
    </citation>
    <scope>NUCLEOTIDE SEQUENCE [LARGE SCALE GENOMIC DNA]</scope>
    <source>
        <strain evidence="8">DSM 25157</strain>
    </source>
</reference>
<gene>
    <name evidence="7" type="ORF">SAMN05421875_1257</name>
</gene>
<comment type="catalytic activity">
    <reaction evidence="5">
        <text>a tetracycline + NADPH + O2 + H(+) = an 11a-hydroxytetracycline + NADP(+) + H2O</text>
        <dbReference type="Rhea" id="RHEA:61444"/>
        <dbReference type="ChEBI" id="CHEBI:15377"/>
        <dbReference type="ChEBI" id="CHEBI:15378"/>
        <dbReference type="ChEBI" id="CHEBI:15379"/>
        <dbReference type="ChEBI" id="CHEBI:57783"/>
        <dbReference type="ChEBI" id="CHEBI:58349"/>
        <dbReference type="ChEBI" id="CHEBI:144644"/>
        <dbReference type="ChEBI" id="CHEBI:144645"/>
    </reaction>
</comment>
<evidence type="ECO:0000259" key="6">
    <source>
        <dbReference type="Pfam" id="PF01494"/>
    </source>
</evidence>
<keyword evidence="5" id="KW-0963">Cytoplasm</keyword>
<dbReference type="InterPro" id="IPR002938">
    <property type="entry name" value="FAD-bd"/>
</dbReference>
<comment type="cofactor">
    <cofactor evidence="5">
        <name>FAD</name>
        <dbReference type="ChEBI" id="CHEBI:57692"/>
    </cofactor>
</comment>
<evidence type="ECO:0000256" key="4">
    <source>
        <dbReference type="ARBA" id="ARBA00023033"/>
    </source>
</evidence>
<proteinExistence type="inferred from homology"/>
<dbReference type="STRING" id="592050.SAMN05421875_1257"/>
<dbReference type="PANTHER" id="PTHR46972:SF1">
    <property type="entry name" value="FAD DEPENDENT OXIDOREDUCTASE DOMAIN-CONTAINING PROTEIN"/>
    <property type="match status" value="1"/>
</dbReference>
<sequence length="385" mass="40772">MNTHLDSSFPSAHPRIAIVGAGLGGLTLARVLHVNGIPATIYEAEASPDARAQGGLLDIHEYNGQLGLKAAGLHDQFLALALPGEDAKRVVDRHGNVLLDKPGSGSTARPEVDRGALRRLLIESLPANAVQWGRKLVQASRLADGRHQLAFADGSTITADLLVGTDGAWSKVRPLLSAAKPAYIGTTFIETNLFDGDTRYKASAEAIGSGTLMAVEPGQGILAHRYASGALRTYVALNKPEAWIGAIDFSKPAVALRRVADEFEGWAPPLLALVTDSDTPPILRPIYALPIDQRWERVPGVTLVGDAAHLMSPFAGEGANLAILDGAELGLALRDHPGDIEAALAAYEQALFPRSAAVADQTAQNHRRFFGNDAPRSVAELFSAH</sequence>
<keyword evidence="2 5" id="KW-0274">FAD</keyword>
<dbReference type="EMBL" id="FNQJ01000025">
    <property type="protein sequence ID" value="SEA72109.1"/>
    <property type="molecule type" value="Genomic_DNA"/>
</dbReference>
<accession>A0A1H4DI22</accession>
<dbReference type="InterPro" id="IPR036188">
    <property type="entry name" value="FAD/NAD-bd_sf"/>
</dbReference>
<dbReference type="GO" id="GO:0004497">
    <property type="term" value="F:monooxygenase activity"/>
    <property type="evidence" value="ECO:0007669"/>
    <property type="project" value="UniProtKB-UniRule"/>
</dbReference>
<keyword evidence="5" id="KW-0547">Nucleotide-binding</keyword>
<dbReference type="EC" id="1.14.13.-" evidence="5"/>
<dbReference type="Pfam" id="PF01494">
    <property type="entry name" value="FAD_binding_3"/>
    <property type="match status" value="1"/>
</dbReference>
<feature type="binding site" evidence="5">
    <location>
        <position position="51"/>
    </location>
    <ligand>
        <name>NADPH</name>
        <dbReference type="ChEBI" id="CHEBI:57783"/>
    </ligand>
</feature>
<feature type="binding site" evidence="5">
    <location>
        <position position="306"/>
    </location>
    <ligand>
        <name>FAD</name>
        <dbReference type="ChEBI" id="CHEBI:57692"/>
    </ligand>
</feature>
<dbReference type="PRINTS" id="PR00420">
    <property type="entry name" value="RNGMNOXGNASE"/>
</dbReference>
<dbReference type="HAMAP" id="MF_00845">
    <property type="entry name" value="TetX_monooxygenase"/>
    <property type="match status" value="1"/>
</dbReference>
<keyword evidence="3 5" id="KW-0560">Oxidoreductase</keyword>
<evidence type="ECO:0000313" key="8">
    <source>
        <dbReference type="Proteomes" id="UP000199002"/>
    </source>
</evidence>
<dbReference type="GO" id="GO:0005737">
    <property type="term" value="C:cytoplasm"/>
    <property type="evidence" value="ECO:0007669"/>
    <property type="project" value="UniProtKB-SubCell"/>
</dbReference>